<sequence>MPLERYTHGAPHHDAATEGAIRFPMTNGQRVIGCEIGADVLRQQFGDDGADPLDVFLQHRSVIEAAASRAYDRGTFPNDLMELTAGDFAPGS</sequence>
<dbReference type="AlphaFoldDB" id="A0A2U8VWQ4"/>
<evidence type="ECO:0000313" key="1">
    <source>
        <dbReference type="EMBL" id="AWN37898.1"/>
    </source>
</evidence>
<accession>A0A2U8VWQ4</accession>
<dbReference type="EMBL" id="CP029551">
    <property type="protein sequence ID" value="AWN37898.1"/>
    <property type="molecule type" value="Genomic_DNA"/>
</dbReference>
<organism evidence="1 2">
    <name type="scientific">Methylobacterium radiodurans</name>
    <dbReference type="NCBI Taxonomy" id="2202828"/>
    <lineage>
        <taxon>Bacteria</taxon>
        <taxon>Pseudomonadati</taxon>
        <taxon>Pseudomonadota</taxon>
        <taxon>Alphaproteobacteria</taxon>
        <taxon>Hyphomicrobiales</taxon>
        <taxon>Methylobacteriaceae</taxon>
        <taxon>Methylobacterium</taxon>
    </lineage>
</organism>
<proteinExistence type="predicted"/>
<dbReference type="InterPro" id="IPR009962">
    <property type="entry name" value="DUF1488"/>
</dbReference>
<name>A0A2U8VWQ4_9HYPH</name>
<gene>
    <name evidence="1" type="ORF">DK427_20970</name>
</gene>
<dbReference type="InterPro" id="IPR036692">
    <property type="entry name" value="Shew3726-like_sf"/>
</dbReference>
<dbReference type="OrthoDB" id="7996694at2"/>
<evidence type="ECO:0000313" key="2">
    <source>
        <dbReference type="Proteomes" id="UP000246058"/>
    </source>
</evidence>
<dbReference type="RefSeq" id="WP_109953063.1">
    <property type="nucleotide sequence ID" value="NZ_CP029551.1"/>
</dbReference>
<evidence type="ECO:0008006" key="3">
    <source>
        <dbReference type="Google" id="ProtNLM"/>
    </source>
</evidence>
<dbReference type="KEGG" id="meti:DK427_20970"/>
<reference evidence="1 2" key="1">
    <citation type="submission" date="2018-05" db="EMBL/GenBank/DDBJ databases">
        <title>Complete Genome Sequence of Methylobacterium sp. 17Sr1-43.</title>
        <authorList>
            <person name="Srinivasan S."/>
        </authorList>
    </citation>
    <scope>NUCLEOTIDE SEQUENCE [LARGE SCALE GENOMIC DNA]</scope>
    <source>
        <strain evidence="1 2">17Sr1-43</strain>
    </source>
</reference>
<dbReference type="Proteomes" id="UP000246058">
    <property type="component" value="Chromosome"/>
</dbReference>
<dbReference type="Pfam" id="PF07369">
    <property type="entry name" value="DUF1488"/>
    <property type="match status" value="1"/>
</dbReference>
<dbReference type="SUPFAM" id="SSF160272">
    <property type="entry name" value="Shew3726-like"/>
    <property type="match status" value="1"/>
</dbReference>
<keyword evidence="2" id="KW-1185">Reference proteome</keyword>
<protein>
    <recommendedName>
        <fullName evidence="3">DUF1488 domain-containing protein</fullName>
    </recommendedName>
</protein>